<dbReference type="Pfam" id="PF04101">
    <property type="entry name" value="Glyco_tran_28_C"/>
    <property type="match status" value="1"/>
</dbReference>
<evidence type="ECO:0000313" key="2">
    <source>
        <dbReference type="EMBL" id="NCJ07581.1"/>
    </source>
</evidence>
<dbReference type="Gene3D" id="3.40.50.2000">
    <property type="entry name" value="Glycogen Phosphorylase B"/>
    <property type="match status" value="1"/>
</dbReference>
<accession>A0A8K2A841</accession>
<comment type="caution">
    <text evidence="2">The sequence shown here is derived from an EMBL/GenBank/DDBJ whole genome shotgun (WGS) entry which is preliminary data.</text>
</comment>
<gene>
    <name evidence="2" type="ORF">GS597_13900</name>
</gene>
<dbReference type="Proteomes" id="UP000607397">
    <property type="component" value="Unassembled WGS sequence"/>
</dbReference>
<reference evidence="2" key="1">
    <citation type="submission" date="2019-12" db="EMBL/GenBank/DDBJ databases">
        <title>High-Quality draft genome sequences of three cyanobacteria isolated from the limestone walls of the Old Cathedral of Coimbra.</title>
        <authorList>
            <person name="Tiago I."/>
            <person name="Soares F."/>
            <person name="Portugal A."/>
        </authorList>
    </citation>
    <scope>NUCLEOTIDE SEQUENCE [LARGE SCALE GENOMIC DNA]</scope>
    <source>
        <strain evidence="2">C</strain>
    </source>
</reference>
<sequence>MKLMVYSHDAFGLGNIRRMMAICDYLLKALPDLSILVVSGSAALHQLRLPKGLDYIKLPCLGRDEVGTLGVRFLHTEVDETVQLRSQLIRTVAAHFQPDLLLVDKKPDGLKGELQPTLDDLQRYRPEARRVLLLRDILDSPEATVAQWQHHHYYTTAENHYDQVWIVGTPDIFDAPQHYQFPPGLRAKTRFTGYVRRGCGRRSALEMRQSLGLSATDPLVLVTPGGGGDGFRLVNTYLQALAMLPPDQTLTSVIIGGPELPAAQKPMLLRHIETTPRTQWLDFTDDLASYMVAADAVVSMGGYNTVCEILSLGKRAIIVPRTEPVQEQWIRAERMAQMGLFEVIHPDHLTPEALMQSLLSQLAAPMSQPPTAIDMDALPRITNLMLGLLKPKPCCFDRFIHPHVFSNVEVAVS</sequence>
<evidence type="ECO:0000313" key="3">
    <source>
        <dbReference type="Proteomes" id="UP000607397"/>
    </source>
</evidence>
<protein>
    <submittedName>
        <fullName evidence="2">Glycosyltransferase</fullName>
    </submittedName>
</protein>
<dbReference type="InterPro" id="IPR007235">
    <property type="entry name" value="Glyco_trans_28_C"/>
</dbReference>
<dbReference type="PANTHER" id="PTHR21015">
    <property type="entry name" value="UDP-N-ACETYLGLUCOSAMINE--N-ACETYLMURAMYL-(PENTAPEPTIDE) PYROPHOSPHORYL-UNDECAPRENOL N-ACETYLGLUCOSAMINE TRANSFERASE 1"/>
    <property type="match status" value="1"/>
</dbReference>
<feature type="domain" description="Glycosyl transferase family 28 C-terminal" evidence="1">
    <location>
        <begin position="226"/>
        <end position="367"/>
    </location>
</feature>
<organism evidence="2 3">
    <name type="scientific">Petrachloros mirabilis ULC683</name>
    <dbReference type="NCBI Taxonomy" id="2781853"/>
    <lineage>
        <taxon>Bacteria</taxon>
        <taxon>Bacillati</taxon>
        <taxon>Cyanobacteriota</taxon>
        <taxon>Cyanophyceae</taxon>
        <taxon>Synechococcales</taxon>
        <taxon>Petrachlorosaceae</taxon>
        <taxon>Petrachloros</taxon>
        <taxon>Petrachloros mirabilis</taxon>
    </lineage>
</organism>
<name>A0A8K2A841_9CYAN</name>
<dbReference type="GO" id="GO:0016758">
    <property type="term" value="F:hexosyltransferase activity"/>
    <property type="evidence" value="ECO:0007669"/>
    <property type="project" value="InterPro"/>
</dbReference>
<dbReference type="AlphaFoldDB" id="A0A8K2A841"/>
<dbReference type="RefSeq" id="WP_161826061.1">
    <property type="nucleotide sequence ID" value="NZ_WVIC01000029.1"/>
</dbReference>
<keyword evidence="3" id="KW-1185">Reference proteome</keyword>
<dbReference type="EMBL" id="WVIC01000029">
    <property type="protein sequence ID" value="NCJ07581.1"/>
    <property type="molecule type" value="Genomic_DNA"/>
</dbReference>
<dbReference type="SUPFAM" id="SSF53756">
    <property type="entry name" value="UDP-Glycosyltransferase/glycogen phosphorylase"/>
    <property type="match status" value="1"/>
</dbReference>
<dbReference type="PANTHER" id="PTHR21015:SF28">
    <property type="entry name" value="SLL1722 PROTEIN"/>
    <property type="match status" value="1"/>
</dbReference>
<proteinExistence type="predicted"/>
<evidence type="ECO:0000259" key="1">
    <source>
        <dbReference type="Pfam" id="PF04101"/>
    </source>
</evidence>